<dbReference type="InterPro" id="IPR013120">
    <property type="entry name" value="FAR_NAD-bd"/>
</dbReference>
<feature type="domain" description="Thioester reductase (TE)" evidence="6">
    <location>
        <begin position="231"/>
        <end position="298"/>
    </location>
</feature>
<keyword evidence="3 4" id="KW-0443">Lipid metabolism</keyword>
<keyword evidence="4" id="KW-0560">Oxidoreductase</keyword>
<dbReference type="InterPro" id="IPR033640">
    <property type="entry name" value="FAR_C"/>
</dbReference>
<dbReference type="GO" id="GO:0080019">
    <property type="term" value="F:alcohol-forming very long-chain fatty acyl-CoA reductase activity"/>
    <property type="evidence" value="ECO:0007669"/>
    <property type="project" value="InterPro"/>
</dbReference>
<reference evidence="7" key="1">
    <citation type="submission" date="2021-12" db="EMBL/GenBank/DDBJ databases">
        <authorList>
            <person name="King R."/>
        </authorList>
    </citation>
    <scope>NUCLEOTIDE SEQUENCE</scope>
</reference>
<comment type="similarity">
    <text evidence="1 4">Belongs to the fatty acyl-CoA reductase family.</text>
</comment>
<comment type="catalytic activity">
    <reaction evidence="4">
        <text>a long-chain fatty acyl-CoA + 2 NADPH + 2 H(+) = a long-chain primary fatty alcohol + 2 NADP(+) + CoA</text>
        <dbReference type="Rhea" id="RHEA:52716"/>
        <dbReference type="ChEBI" id="CHEBI:15378"/>
        <dbReference type="ChEBI" id="CHEBI:57287"/>
        <dbReference type="ChEBI" id="CHEBI:57783"/>
        <dbReference type="ChEBI" id="CHEBI:58349"/>
        <dbReference type="ChEBI" id="CHEBI:77396"/>
        <dbReference type="ChEBI" id="CHEBI:83139"/>
        <dbReference type="EC" id="1.2.1.84"/>
    </reaction>
</comment>
<evidence type="ECO:0000313" key="8">
    <source>
        <dbReference type="Proteomes" id="UP001152759"/>
    </source>
</evidence>
<keyword evidence="4" id="KW-0472">Membrane</keyword>
<keyword evidence="4" id="KW-1133">Transmembrane helix</keyword>
<dbReference type="Pfam" id="PF07993">
    <property type="entry name" value="NAD_binding_4"/>
    <property type="match status" value="2"/>
</dbReference>
<keyword evidence="8" id="KW-1185">Reference proteome</keyword>
<feature type="transmembrane region" description="Helical" evidence="4">
    <location>
        <begin position="407"/>
        <end position="429"/>
    </location>
</feature>
<evidence type="ECO:0000256" key="2">
    <source>
        <dbReference type="ARBA" id="ARBA00022516"/>
    </source>
</evidence>
<dbReference type="InterPro" id="IPR036291">
    <property type="entry name" value="NAD(P)-bd_dom_sf"/>
</dbReference>
<evidence type="ECO:0000259" key="5">
    <source>
        <dbReference type="Pfam" id="PF03015"/>
    </source>
</evidence>
<protein>
    <recommendedName>
        <fullName evidence="4">Fatty acyl-CoA reductase</fullName>
        <ecNumber evidence="4">1.2.1.84</ecNumber>
    </recommendedName>
</protein>
<sequence>MTDKDLNSDFQSPGKVGFAADQTTESEIQKFFIGQNVLITGGTGFLGNVLIEKLLRCCPGINKIYLAVRPKKGKSITERMANMFSNPLFAVLHAEMPDVLRKVQPIHADLERADCGMTEADRKLLETEISVVFHTAATVKFDAPLKTALNINTRATRDLIKLAQRMRNLKFRLVEIRPIKAQSTNEVVQPQPPVVELRYGQVTLNSGELDEAVAKFVRLHKKSCRGCDQEMGENMPLAILRPGIVISTARSPIRGWINNHYGPTGAVAGAVCGVLRVFQANGDCDAEIVPVDYVVNAIIACAWNVGNESILHKRIETSRRTQESNQCSFLEDVGGIQQMKDDQSGYSEERKEEKSPIPIFNYISSNKNRIKWGKFSRELIENGSKYPPKSAVWCLSIRIIPNTFLCLLYAIMLHFIPAIIIDSYLTLIGEKARFFDLYRKLHKFSTLLSFFSLKQWEYQDENVTKLWSKLSATDKNIFYFDLKDLVWEEYFHDYMLGLRKHLLHEPSETVREGRKKRNWFLVAHYTLVLLGCFIFACPLWYLCNNLK</sequence>
<dbReference type="PANTHER" id="PTHR11011">
    <property type="entry name" value="MALE STERILITY PROTEIN 2-RELATED"/>
    <property type="match status" value="1"/>
</dbReference>
<feature type="domain" description="Fatty acyl-CoA reductase C-terminal" evidence="5">
    <location>
        <begin position="413"/>
        <end position="505"/>
    </location>
</feature>
<dbReference type="Gene3D" id="3.40.50.720">
    <property type="entry name" value="NAD(P)-binding Rossmann-like Domain"/>
    <property type="match status" value="2"/>
</dbReference>
<dbReference type="GO" id="GO:0005777">
    <property type="term" value="C:peroxisome"/>
    <property type="evidence" value="ECO:0007669"/>
    <property type="project" value="TreeGrafter"/>
</dbReference>
<dbReference type="CDD" id="cd05236">
    <property type="entry name" value="FAR-N_SDR_e"/>
    <property type="match status" value="1"/>
</dbReference>
<name>A0A9P0AM60_BEMTA</name>
<feature type="domain" description="Thioester reductase (TE)" evidence="6">
    <location>
        <begin position="39"/>
        <end position="174"/>
    </location>
</feature>
<gene>
    <name evidence="7" type="ORF">BEMITA_LOCUS14328</name>
</gene>
<organism evidence="7 8">
    <name type="scientific">Bemisia tabaci</name>
    <name type="common">Sweetpotato whitefly</name>
    <name type="synonym">Aleurodes tabaci</name>
    <dbReference type="NCBI Taxonomy" id="7038"/>
    <lineage>
        <taxon>Eukaryota</taxon>
        <taxon>Metazoa</taxon>
        <taxon>Ecdysozoa</taxon>
        <taxon>Arthropoda</taxon>
        <taxon>Hexapoda</taxon>
        <taxon>Insecta</taxon>
        <taxon>Pterygota</taxon>
        <taxon>Neoptera</taxon>
        <taxon>Paraneoptera</taxon>
        <taxon>Hemiptera</taxon>
        <taxon>Sternorrhyncha</taxon>
        <taxon>Aleyrodoidea</taxon>
        <taxon>Aleyrodidae</taxon>
        <taxon>Aleyrodinae</taxon>
        <taxon>Bemisia</taxon>
    </lineage>
</organism>
<keyword evidence="4" id="KW-0812">Transmembrane</keyword>
<dbReference type="GO" id="GO:0035336">
    <property type="term" value="P:long-chain fatty-acyl-CoA metabolic process"/>
    <property type="evidence" value="ECO:0007669"/>
    <property type="project" value="TreeGrafter"/>
</dbReference>
<comment type="function">
    <text evidence="4">Catalyzes the reduction of fatty acyl-CoA to fatty alcohols.</text>
</comment>
<dbReference type="PANTHER" id="PTHR11011:SF60">
    <property type="entry name" value="FATTY ACYL-COA REDUCTASE-RELATED"/>
    <property type="match status" value="1"/>
</dbReference>
<proteinExistence type="inferred from homology"/>
<dbReference type="SUPFAM" id="SSF51735">
    <property type="entry name" value="NAD(P)-binding Rossmann-fold domains"/>
    <property type="match status" value="1"/>
</dbReference>
<dbReference type="Pfam" id="PF03015">
    <property type="entry name" value="Sterile"/>
    <property type="match status" value="1"/>
</dbReference>
<keyword evidence="2 4" id="KW-0444">Lipid biosynthesis</keyword>
<evidence type="ECO:0000259" key="6">
    <source>
        <dbReference type="Pfam" id="PF07993"/>
    </source>
</evidence>
<evidence type="ECO:0000313" key="7">
    <source>
        <dbReference type="EMBL" id="CAH0396240.1"/>
    </source>
</evidence>
<evidence type="ECO:0000256" key="3">
    <source>
        <dbReference type="ARBA" id="ARBA00023098"/>
    </source>
</evidence>
<dbReference type="AlphaFoldDB" id="A0A9P0AM60"/>
<dbReference type="Proteomes" id="UP001152759">
    <property type="component" value="Chromosome 9"/>
</dbReference>
<keyword evidence="4" id="KW-0521">NADP</keyword>
<evidence type="ECO:0000256" key="4">
    <source>
        <dbReference type="RuleBase" id="RU363097"/>
    </source>
</evidence>
<dbReference type="EC" id="1.2.1.84" evidence="4"/>
<dbReference type="CDD" id="cd09071">
    <property type="entry name" value="FAR_C"/>
    <property type="match status" value="1"/>
</dbReference>
<dbReference type="EMBL" id="OU963870">
    <property type="protein sequence ID" value="CAH0396240.1"/>
    <property type="molecule type" value="Genomic_DNA"/>
</dbReference>
<dbReference type="GO" id="GO:0102965">
    <property type="term" value="F:alcohol-forming long-chain fatty acyl-CoA reductase activity"/>
    <property type="evidence" value="ECO:0007669"/>
    <property type="project" value="UniProtKB-EC"/>
</dbReference>
<evidence type="ECO:0000256" key="1">
    <source>
        <dbReference type="ARBA" id="ARBA00005928"/>
    </source>
</evidence>
<feature type="transmembrane region" description="Helical" evidence="4">
    <location>
        <begin position="519"/>
        <end position="541"/>
    </location>
</feature>
<dbReference type="InterPro" id="IPR026055">
    <property type="entry name" value="FAR"/>
</dbReference>
<accession>A0A9P0AM60</accession>